<evidence type="ECO:0000313" key="3">
    <source>
        <dbReference type="Proteomes" id="UP000561438"/>
    </source>
</evidence>
<name>A0A850H2A4_9SPHN</name>
<dbReference type="Gene3D" id="2.40.50.90">
    <property type="match status" value="1"/>
</dbReference>
<proteinExistence type="predicted"/>
<protein>
    <submittedName>
        <fullName evidence="2">Thermonuclease family protein</fullName>
    </submittedName>
</protein>
<feature type="non-terminal residue" evidence="2">
    <location>
        <position position="1"/>
    </location>
</feature>
<keyword evidence="3" id="KW-1185">Reference proteome</keyword>
<feature type="domain" description="TNase-like" evidence="1">
    <location>
        <begin position="13"/>
        <end position="67"/>
    </location>
</feature>
<dbReference type="SUPFAM" id="SSF50199">
    <property type="entry name" value="Staphylococcal nuclease"/>
    <property type="match status" value="1"/>
</dbReference>
<dbReference type="InterPro" id="IPR035437">
    <property type="entry name" value="SNase_OB-fold_sf"/>
</dbReference>
<dbReference type="Pfam" id="PF00565">
    <property type="entry name" value="SNase"/>
    <property type="match status" value="1"/>
</dbReference>
<comment type="caution">
    <text evidence="2">The sequence shown here is derived from an EMBL/GenBank/DDBJ whole genome shotgun (WGS) entry which is preliminary data.</text>
</comment>
<reference evidence="2 3" key="1">
    <citation type="submission" date="2020-06" db="EMBL/GenBank/DDBJ databases">
        <title>Altererythrobacter sp. HHU K3-1.</title>
        <authorList>
            <person name="Zhang D."/>
            <person name="Xue H."/>
        </authorList>
    </citation>
    <scope>NUCLEOTIDE SEQUENCE [LARGE SCALE GENOMIC DNA]</scope>
    <source>
        <strain evidence="2 3">HHU K3-1</strain>
    </source>
</reference>
<dbReference type="Proteomes" id="UP000561438">
    <property type="component" value="Unassembled WGS sequence"/>
</dbReference>
<dbReference type="AlphaFoldDB" id="A0A850H2A4"/>
<accession>A0A850H2A4</accession>
<dbReference type="InterPro" id="IPR016071">
    <property type="entry name" value="Staphylococal_nuclease_OB-fold"/>
</dbReference>
<evidence type="ECO:0000313" key="2">
    <source>
        <dbReference type="EMBL" id="NVD46154.1"/>
    </source>
</evidence>
<evidence type="ECO:0000259" key="1">
    <source>
        <dbReference type="Pfam" id="PF00565"/>
    </source>
</evidence>
<organism evidence="2 3">
    <name type="scientific">Qipengyuania atrilutea</name>
    <dbReference type="NCBI Taxonomy" id="2744473"/>
    <lineage>
        <taxon>Bacteria</taxon>
        <taxon>Pseudomonadati</taxon>
        <taxon>Pseudomonadota</taxon>
        <taxon>Alphaproteobacteria</taxon>
        <taxon>Sphingomonadales</taxon>
        <taxon>Erythrobacteraceae</taxon>
        <taxon>Qipengyuania</taxon>
    </lineage>
</organism>
<sequence>AEMNGKCDREKRLAIRARDRLVVLLNRGPVKVHRDGFDRYGRTLARLTVDGVDVGRQLVKEGLARPYGKGRRGWC</sequence>
<gene>
    <name evidence="2" type="ORF">HUV48_14180</name>
</gene>
<dbReference type="EMBL" id="JABWGV010000018">
    <property type="protein sequence ID" value="NVD46154.1"/>
    <property type="molecule type" value="Genomic_DNA"/>
</dbReference>